<dbReference type="EMBL" id="BX927210">
    <property type="status" value="NOT_ANNOTATED_CDS"/>
    <property type="molecule type" value="Genomic_DNA"/>
</dbReference>
<gene>
    <name evidence="2 4 5" type="primary">si:dkey-126g1.9</name>
</gene>
<dbReference type="InterPro" id="IPR031667">
    <property type="entry name" value="RDD1"/>
</dbReference>
<dbReference type="PANTHER" id="PTHR14680:SF1">
    <property type="entry name" value="REQUIRED FOR DRUG-INDUCED DEATH PROTEIN 1"/>
    <property type="match status" value="1"/>
</dbReference>
<evidence type="ECO:0000313" key="4">
    <source>
        <dbReference type="RefSeq" id="XP_005162401.1"/>
    </source>
</evidence>
<name>E9QBF6_DANRE</name>
<dbReference type="eggNOG" id="ENOG502TDJK">
    <property type="taxonomic scope" value="Eukaryota"/>
</dbReference>
<evidence type="ECO:0000313" key="5">
    <source>
        <dbReference type="ZFIN" id="ZDB-GENE-030131-9862"/>
    </source>
</evidence>
<evidence type="ECO:0000256" key="1">
    <source>
        <dbReference type="SAM" id="MobiDB-lite"/>
    </source>
</evidence>
<accession>A0A8M2B9F7</accession>
<dbReference type="OMA" id="LRTTWKC"/>
<accession>E9QBF6</accession>
<evidence type="ECO:0000313" key="2">
    <source>
        <dbReference type="Ensembl" id="ENSDARP00000123637"/>
    </source>
</evidence>
<dbReference type="KEGG" id="dre:792999"/>
<dbReference type="Pfam" id="PF15828">
    <property type="entry name" value="RDD1"/>
    <property type="match status" value="1"/>
</dbReference>
<dbReference type="Ensembl" id="ENSDART00000145639.2">
    <property type="protein sequence ID" value="ENSDARP00000123637.1"/>
    <property type="gene ID" value="ENSDARG00000093702.2"/>
</dbReference>
<reference evidence="2 3" key="2">
    <citation type="journal article" date="2013" name="Nature">
        <title>The zebrafish reference genome sequence and its relationship to the human genome.</title>
        <authorList>
            <consortium name="Genome Reference Consortium Zebrafish"/>
            <person name="Howe K."/>
            <person name="Clark M.D."/>
            <person name="Torroja C.F."/>
            <person name="Torrance J."/>
            <person name="Berthelot C."/>
            <person name="Muffato M."/>
            <person name="Collins J.E."/>
            <person name="Humphray S."/>
            <person name="McLaren K."/>
            <person name="Matthews L."/>
            <person name="McLaren S."/>
            <person name="Sealy I."/>
            <person name="Caccamo M."/>
            <person name="Churcher C."/>
            <person name="Scott C."/>
            <person name="Barrett J.C."/>
            <person name="Koch R."/>
            <person name="Rauch G.J."/>
            <person name="White S."/>
            <person name="Chow W."/>
            <person name="Kilian B."/>
            <person name="Quintais L.T."/>
            <person name="Guerra-Assuncao J.A."/>
            <person name="Zhou Y."/>
            <person name="Gu Y."/>
            <person name="Yen J."/>
            <person name="Vogel J.H."/>
            <person name="Eyre T."/>
            <person name="Redmond S."/>
            <person name="Banerjee R."/>
            <person name="Chi J."/>
            <person name="Fu B."/>
            <person name="Langley E."/>
            <person name="Maguire S.F."/>
            <person name="Laird G.K."/>
            <person name="Lloyd D."/>
            <person name="Kenyon E."/>
            <person name="Donaldson S."/>
            <person name="Sehra H."/>
            <person name="Almeida-King J."/>
            <person name="Loveland J."/>
            <person name="Trevanion S."/>
            <person name="Jones M."/>
            <person name="Quail M."/>
            <person name="Willey D."/>
            <person name="Hunt A."/>
            <person name="Burton J."/>
            <person name="Sims S."/>
            <person name="McLay K."/>
            <person name="Plumb B."/>
            <person name="Davis J."/>
            <person name="Clee C."/>
            <person name="Oliver K."/>
            <person name="Clark R."/>
            <person name="Riddle C."/>
            <person name="Elliot D."/>
            <person name="Eliott D."/>
            <person name="Threadgold G."/>
            <person name="Harden G."/>
            <person name="Ware D."/>
            <person name="Begum S."/>
            <person name="Mortimore B."/>
            <person name="Mortimer B."/>
            <person name="Kerry G."/>
            <person name="Heath P."/>
            <person name="Phillimore B."/>
            <person name="Tracey A."/>
            <person name="Corby N."/>
            <person name="Dunn M."/>
            <person name="Johnson C."/>
            <person name="Wood J."/>
            <person name="Clark S."/>
            <person name="Pelan S."/>
            <person name="Griffiths G."/>
            <person name="Smith M."/>
            <person name="Glithero R."/>
            <person name="Howden P."/>
            <person name="Barker N."/>
            <person name="Lloyd C."/>
            <person name="Stevens C."/>
            <person name="Harley J."/>
            <person name="Holt K."/>
            <person name="Panagiotidis G."/>
            <person name="Lovell J."/>
            <person name="Beasley H."/>
            <person name="Henderson C."/>
            <person name="Gordon D."/>
            <person name="Auger K."/>
            <person name="Wright D."/>
            <person name="Collins J."/>
            <person name="Raisen C."/>
            <person name="Dyer L."/>
            <person name="Leung K."/>
            <person name="Robertson L."/>
            <person name="Ambridge K."/>
            <person name="Leongamornlert D."/>
            <person name="McGuire S."/>
            <person name="Gilderthorp R."/>
            <person name="Griffiths C."/>
            <person name="Manthravadi D."/>
            <person name="Nichol S."/>
            <person name="Barker G."/>
            <person name="Whitehead S."/>
            <person name="Kay M."/>
            <person name="Brown J."/>
            <person name="Murnane C."/>
            <person name="Gray E."/>
            <person name="Humphries M."/>
            <person name="Sycamore N."/>
            <person name="Barker D."/>
            <person name="Saunders D."/>
            <person name="Wallis J."/>
            <person name="Babbage A."/>
            <person name="Hammond S."/>
            <person name="Mashreghi-Mohammadi M."/>
            <person name="Barr L."/>
            <person name="Martin S."/>
            <person name="Wray P."/>
            <person name="Ellington A."/>
            <person name="Matthews N."/>
            <person name="Ellwood M."/>
            <person name="Woodmansey R."/>
            <person name="Clark G."/>
            <person name="Cooper J."/>
            <person name="Cooper J."/>
            <person name="Tromans A."/>
            <person name="Grafham D."/>
            <person name="Skuce C."/>
            <person name="Pandian R."/>
            <person name="Andrews R."/>
            <person name="Harrison E."/>
            <person name="Kimberley A."/>
            <person name="Garnett J."/>
            <person name="Fosker N."/>
            <person name="Hall R."/>
            <person name="Garner P."/>
            <person name="Kelly D."/>
            <person name="Bird C."/>
            <person name="Palmer S."/>
            <person name="Gehring I."/>
            <person name="Berger A."/>
            <person name="Dooley C.M."/>
            <person name="Ersan-Urun Z."/>
            <person name="Eser C."/>
            <person name="Geiger H."/>
            <person name="Geisler M."/>
            <person name="Karotki L."/>
            <person name="Kirn A."/>
            <person name="Konantz J."/>
            <person name="Konantz M."/>
            <person name="Oberlander M."/>
            <person name="Rudolph-Geiger S."/>
            <person name="Teucke M."/>
            <person name="Lanz C."/>
            <person name="Raddatz G."/>
            <person name="Osoegawa K."/>
            <person name="Zhu B."/>
            <person name="Rapp A."/>
            <person name="Widaa S."/>
            <person name="Langford C."/>
            <person name="Yang F."/>
            <person name="Schuster S.C."/>
            <person name="Carter N.P."/>
            <person name="Harrow J."/>
            <person name="Ning Z."/>
            <person name="Herrero J."/>
            <person name="Searle S.M."/>
            <person name="Enright A."/>
            <person name="Geisler R."/>
            <person name="Plasterk R.H."/>
            <person name="Lee C."/>
            <person name="Westerfield M."/>
            <person name="de Jong P.J."/>
            <person name="Zon L.I."/>
            <person name="Postlethwait J.H."/>
            <person name="Nusslein-Volhard C."/>
            <person name="Hubbard T.J."/>
            <person name="Roest Crollius H."/>
            <person name="Rogers J."/>
            <person name="Stemple D.L."/>
        </authorList>
    </citation>
    <scope>NUCLEOTIDE SEQUENCE [LARGE SCALE GENOMIC DNA]</scope>
    <source>
        <strain evidence="2">Tuebingen</strain>
    </source>
</reference>
<keyword evidence="3" id="KW-1185">Reference proteome</keyword>
<dbReference type="RefSeq" id="XP_005162401.1">
    <property type="nucleotide sequence ID" value="XM_005162344.5"/>
</dbReference>
<protein>
    <submittedName>
        <fullName evidence="4">Required for drug-induced death protein 1</fullName>
    </submittedName>
    <submittedName>
        <fullName evidence="2">Si:dkey-126g1.9</fullName>
    </submittedName>
</protein>
<evidence type="ECO:0000313" key="3">
    <source>
        <dbReference type="Proteomes" id="UP000000437"/>
    </source>
</evidence>
<organism evidence="2">
    <name type="scientific">Danio rerio</name>
    <name type="common">Zebrafish</name>
    <name type="synonym">Brachydanio rerio</name>
    <dbReference type="NCBI Taxonomy" id="7955"/>
    <lineage>
        <taxon>Eukaryota</taxon>
        <taxon>Metazoa</taxon>
        <taxon>Chordata</taxon>
        <taxon>Craniata</taxon>
        <taxon>Vertebrata</taxon>
        <taxon>Euteleostomi</taxon>
        <taxon>Actinopterygii</taxon>
        <taxon>Neopterygii</taxon>
        <taxon>Teleostei</taxon>
        <taxon>Ostariophysi</taxon>
        <taxon>Cypriniformes</taxon>
        <taxon>Danionidae</taxon>
        <taxon>Danioninae</taxon>
        <taxon>Danio</taxon>
    </lineage>
</organism>
<dbReference type="Bgee" id="ENSDARG00000093702">
    <property type="expression patterns" value="Expressed in gastrula and 18 other cell types or tissues"/>
</dbReference>
<proteinExistence type="predicted"/>
<dbReference type="Proteomes" id="UP000000437">
    <property type="component" value="Chromosome 23"/>
</dbReference>
<dbReference type="HOGENOM" id="CLU_146799_0_0_1"/>
<dbReference type="PaxDb" id="7955-ENSDARP00000123637"/>
<feature type="region of interest" description="Disordered" evidence="1">
    <location>
        <begin position="25"/>
        <end position="53"/>
    </location>
</feature>
<sequence length="135" mass="15601">MKPKSLCVPRFGLFEECRYRRQVDAAAPEQSVDQPAEKKKKKKKKSPREPQFTALTERSPYELLLEDDSQHTLKEDKKVKKKEKYKKYKKNVGKALRYSWKCLMLGLQNFTVGYSTPFSTASSIIPDFHPGGAWG</sequence>
<dbReference type="GeneTree" id="ENSGT00390000004585"/>
<dbReference type="ZFIN" id="ZDB-GENE-030131-9862">
    <property type="gene designation" value="si:dkey-126g1.9"/>
</dbReference>
<dbReference type="GeneID" id="792999"/>
<dbReference type="AGR" id="ZFIN:ZDB-GENE-030131-9862"/>
<dbReference type="PANTHER" id="PTHR14680">
    <property type="entry name" value="SI:DKEY-126G1.9-RELATED"/>
    <property type="match status" value="1"/>
</dbReference>
<dbReference type="AlphaFoldDB" id="E9QBF6"/>
<dbReference type="OrthoDB" id="8904409at2759"/>
<reference evidence="2" key="1">
    <citation type="submission" date="2011-07" db="UniProtKB">
        <authorList>
            <consortium name="Ensembl"/>
        </authorList>
    </citation>
    <scope>IDENTIFICATION</scope>
    <source>
        <strain evidence="2">Tuebingen</strain>
    </source>
</reference>
<reference evidence="4" key="3">
    <citation type="submission" date="2025-04" db="UniProtKB">
        <authorList>
            <consortium name="RefSeq"/>
        </authorList>
    </citation>
    <scope>IDENTIFICATION</scope>
    <source>
        <strain evidence="4">Tuebingen</strain>
    </source>
</reference>